<protein>
    <submittedName>
        <fullName evidence="1">Wsv137-like protein</fullName>
    </submittedName>
</protein>
<accession>A0A0K0VL28</accession>
<evidence type="ECO:0000313" key="1">
    <source>
        <dbReference type="EMBL" id="AKS10603.1"/>
    </source>
</evidence>
<proteinExistence type="predicted"/>
<name>A0A0K0VL28_9VIRU</name>
<reference evidence="1" key="1">
    <citation type="journal article" date="2015" name="BMC Evol. Biol.">
        <title>Characterization of fossilized relatives of the White Spot Syndrome Virus in genomes of decapod crustaceans.</title>
        <authorList>
            <person name="Rozenberg A."/>
            <person name="Brand P."/>
            <person name="Rivera N."/>
            <person name="Leese F."/>
            <person name="Schubart C.D."/>
        </authorList>
    </citation>
    <scope>NUCLEOTIDE SEQUENCE</scope>
    <source>
        <strain evidence="1">747*9</strain>
    </source>
</reference>
<sequence length="311" mass="35643">MLQVLIPDCSEAKKNIEESASYLHNDFGQIITPIMGHPFVMVNFVDRFPKSKILLLGSSDKILKSTLLYTKRMHSLKSEDIRLLIKFASALARGMNLSLPSSEYDPLNYEEIFPDTIKKSDKEEEDEAKFKVKKTKTPRYIFIEFDLNKLVRDKVGVDLILPQFMSNVSPLSSTSDKKIYGVNFSELMYDEESGAIVRELFGYPLSKSEMKKVRNCIFPNHNDARPSMDVILMPLVWRNSAKMVNFVSREQDQALEEMYRGEITTIVEKKANNAAVINNRTVITYLCKARCYSTKCAFSSVLTNMQIKQLK</sequence>
<dbReference type="EMBL" id="KR820241">
    <property type="protein sequence ID" value="AKS10603.1"/>
    <property type="molecule type" value="Genomic_DNA"/>
</dbReference>
<organism evidence="1">
    <name type="scientific">Metopaulias depressus WSSV-like virus</name>
    <dbReference type="NCBI Taxonomy" id="1675544"/>
    <lineage>
        <taxon>Viruses</taxon>
        <taxon>Viruses incertae sedis</taxon>
        <taxon>Naldaviricetes</taxon>
        <taxon>Nimaviridae</taxon>
        <taxon>Whispovirus</taxon>
    </lineage>
</organism>